<feature type="domain" description="NTF2 fold immunity protein" evidence="1">
    <location>
        <begin position="3"/>
        <end position="94"/>
    </location>
</feature>
<dbReference type="EMBL" id="JAVIDA010000027">
    <property type="protein sequence ID" value="MDQ9072844.1"/>
    <property type="molecule type" value="Genomic_DNA"/>
</dbReference>
<protein>
    <submittedName>
        <fullName evidence="2">NTF2 fold immunity protein</fullName>
    </submittedName>
</protein>
<dbReference type="RefSeq" id="WP_308957045.1">
    <property type="nucleotide sequence ID" value="NZ_JAVICY010000029.1"/>
</dbReference>
<dbReference type="Proteomes" id="UP001243195">
    <property type="component" value="Unassembled WGS sequence"/>
</dbReference>
<reference evidence="2" key="1">
    <citation type="submission" date="2023-08" db="EMBL/GenBank/DDBJ databases">
        <title>Emergence of clinically-relevant ST2 carbapenem-resistant Acinetobacter baumannii strains in hospital sewages in Zhejiang, East of China.</title>
        <authorList>
            <person name="Kaichao C."/>
            <person name="Zhang R."/>
        </authorList>
    </citation>
    <scope>NUCLEOTIDE SEQUENCE</scope>
    <source>
        <strain evidence="2">M-SY-60</strain>
    </source>
</reference>
<dbReference type="AlphaFoldDB" id="A0AAW8JSC1"/>
<evidence type="ECO:0000313" key="3">
    <source>
        <dbReference type="Proteomes" id="UP001243195"/>
    </source>
</evidence>
<gene>
    <name evidence="2" type="ORF">RFH51_15400</name>
</gene>
<organism evidence="2 3">
    <name type="scientific">Acinetobacter gerneri</name>
    <dbReference type="NCBI Taxonomy" id="202952"/>
    <lineage>
        <taxon>Bacteria</taxon>
        <taxon>Pseudomonadati</taxon>
        <taxon>Pseudomonadota</taxon>
        <taxon>Gammaproteobacteria</taxon>
        <taxon>Moraxellales</taxon>
        <taxon>Moraxellaceae</taxon>
        <taxon>Acinetobacter</taxon>
    </lineage>
</organism>
<comment type="caution">
    <text evidence="2">The sequence shown here is derived from an EMBL/GenBank/DDBJ whole genome shotgun (WGS) entry which is preliminary data.</text>
</comment>
<sequence length="103" mass="12238">MQKAKKILEDFINEMKSYEIKWGELMQKDLEKTLSEECNQKRLKEVIEIQEKYLSKKALSLQQDRRITLTFGIPPEYNQEIVNENIVNKKKIEFDAFRDGGVL</sequence>
<proteinExistence type="predicted"/>
<dbReference type="Pfam" id="PF15655">
    <property type="entry name" value="Imm-NTF2"/>
    <property type="match status" value="1"/>
</dbReference>
<evidence type="ECO:0000259" key="1">
    <source>
        <dbReference type="Pfam" id="PF15655"/>
    </source>
</evidence>
<name>A0AAW8JSC1_9GAMM</name>
<evidence type="ECO:0000313" key="2">
    <source>
        <dbReference type="EMBL" id="MDQ9072844.1"/>
    </source>
</evidence>
<accession>A0AAW8JSC1</accession>
<dbReference type="InterPro" id="IPR028049">
    <property type="entry name" value="Imm-NTF2"/>
</dbReference>